<sequence length="507" mass="56298">MSKGSIYGKVAKGEPYRKAGARLTEDAEEVQYRTKLGDPVQQMREFKIYHQFDKAHLVMLTEQGFLKREDARKMLKALREMEQQGVETVRAQTEAGEHSGEAWLITELGEDIGGRIHAGRSSGDFMAVTSRIFIREFILKLMAASIALRKRLLAMAGEHIDTVMPASTWSQHAQPTSFAHYVMSWELSLENDFSRLKQLYERVNMSPAGAAIMTGSRYPIKRERTAELLGFDGVISNTRYAVLGFDGWLGVPAEAYTVPALLMMNVSGIASELYLWSTTEFSYVELADRYCGTSSIMPQKKNPYTLMWIRGAAARTYGHLASYLYEMHDVCMGYTRQLAPTLDDVLEATEIMTGVLDTLTIKKDRMLENATNLNWICATDIADIIVMEKGLPFRTAHQIVAILVRIGISRGLTQTGVTSALVDEAAVEYMGQPLGLGDELIRKALNPSECIKARTLTGGPAPERVEDDIARAKARCTDDEASLDAMGKRLSHAADSLEEAIDNILTA</sequence>
<feature type="domain" description="Argininosuccinate lyase C-terminal" evidence="8">
    <location>
        <begin position="377"/>
        <end position="451"/>
    </location>
</feature>
<evidence type="ECO:0000259" key="8">
    <source>
        <dbReference type="Pfam" id="PF14698"/>
    </source>
</evidence>
<evidence type="ECO:0000256" key="1">
    <source>
        <dbReference type="ARBA" id="ARBA00000985"/>
    </source>
</evidence>
<accession>A0A4R3UQU3</accession>
<dbReference type="PANTHER" id="PTHR43814:SF1">
    <property type="entry name" value="ARGININOSUCCINATE LYASE"/>
    <property type="match status" value="1"/>
</dbReference>
<keyword evidence="4" id="KW-0055">Arginine biosynthesis</keyword>
<dbReference type="RefSeq" id="WP_132478141.1">
    <property type="nucleotide sequence ID" value="NZ_JBHRVM010000001.1"/>
</dbReference>
<dbReference type="Gene3D" id="1.10.275.10">
    <property type="entry name" value="Fumarase/aspartase (N-terminal domain)"/>
    <property type="match status" value="1"/>
</dbReference>
<dbReference type="AlphaFoldDB" id="A0A4R3UQU3"/>
<dbReference type="Pfam" id="PF14698">
    <property type="entry name" value="ASL_C2"/>
    <property type="match status" value="1"/>
</dbReference>
<keyword evidence="5 9" id="KW-0456">Lyase</keyword>
<dbReference type="InterPro" id="IPR000362">
    <property type="entry name" value="Fumarate_lyase_fam"/>
</dbReference>
<name>A0A4R3UQU3_9BURK</name>
<dbReference type="Gene3D" id="1.20.200.10">
    <property type="entry name" value="Fumarase/aspartase (Central domain)"/>
    <property type="match status" value="1"/>
</dbReference>
<proteinExistence type="predicted"/>
<dbReference type="PRINTS" id="PR00149">
    <property type="entry name" value="FUMRATELYASE"/>
</dbReference>
<comment type="pathway">
    <text evidence="2">Amino-acid biosynthesis; L-arginine biosynthesis; L-arginine from L-ornithine and carbamoyl phosphate: step 3/3.</text>
</comment>
<dbReference type="InterPro" id="IPR008948">
    <property type="entry name" value="L-Aspartase-like"/>
</dbReference>
<evidence type="ECO:0000256" key="6">
    <source>
        <dbReference type="NCBIfam" id="TIGR00838"/>
    </source>
</evidence>
<dbReference type="EC" id="4.3.2.1" evidence="3 6"/>
<dbReference type="GO" id="GO:0042450">
    <property type="term" value="P:L-arginine biosynthetic process via ornithine"/>
    <property type="evidence" value="ECO:0007669"/>
    <property type="project" value="UniProtKB-UniRule"/>
</dbReference>
<comment type="caution">
    <text evidence="9">The sequence shown here is derived from an EMBL/GenBank/DDBJ whole genome shotgun (WGS) entry which is preliminary data.</text>
</comment>
<evidence type="ECO:0000256" key="2">
    <source>
        <dbReference type="ARBA" id="ARBA00004941"/>
    </source>
</evidence>
<organism evidence="9 10">
    <name type="scientific">Paracandidimonas soli</name>
    <dbReference type="NCBI Taxonomy" id="1917182"/>
    <lineage>
        <taxon>Bacteria</taxon>
        <taxon>Pseudomonadati</taxon>
        <taxon>Pseudomonadota</taxon>
        <taxon>Betaproteobacteria</taxon>
        <taxon>Burkholderiales</taxon>
        <taxon>Alcaligenaceae</taxon>
        <taxon>Paracandidimonas</taxon>
    </lineage>
</organism>
<dbReference type="Proteomes" id="UP000294692">
    <property type="component" value="Unassembled WGS sequence"/>
</dbReference>
<dbReference type="NCBIfam" id="TIGR00838">
    <property type="entry name" value="argH"/>
    <property type="match status" value="1"/>
</dbReference>
<evidence type="ECO:0000313" key="9">
    <source>
        <dbReference type="EMBL" id="TCU93171.1"/>
    </source>
</evidence>
<dbReference type="EMBL" id="SMBX01000012">
    <property type="protein sequence ID" value="TCU93171.1"/>
    <property type="molecule type" value="Genomic_DNA"/>
</dbReference>
<dbReference type="CDD" id="cd01359">
    <property type="entry name" value="Argininosuccinate_lyase"/>
    <property type="match status" value="1"/>
</dbReference>
<dbReference type="OrthoDB" id="9769623at2"/>
<evidence type="ECO:0000256" key="4">
    <source>
        <dbReference type="ARBA" id="ARBA00022571"/>
    </source>
</evidence>
<dbReference type="UniPathway" id="UPA00068">
    <property type="reaction ID" value="UER00114"/>
</dbReference>
<dbReference type="GO" id="GO:0005829">
    <property type="term" value="C:cytosol"/>
    <property type="evidence" value="ECO:0007669"/>
    <property type="project" value="TreeGrafter"/>
</dbReference>
<gene>
    <name evidence="9" type="ORF">EV686_11254</name>
</gene>
<keyword evidence="4" id="KW-0028">Amino-acid biosynthesis</keyword>
<dbReference type="InterPro" id="IPR022761">
    <property type="entry name" value="Fumarate_lyase_N"/>
</dbReference>
<dbReference type="InterPro" id="IPR009049">
    <property type="entry name" value="Argininosuccinate_lyase"/>
</dbReference>
<dbReference type="GO" id="GO:0004056">
    <property type="term" value="F:argininosuccinate lyase activity"/>
    <property type="evidence" value="ECO:0007669"/>
    <property type="project" value="UniProtKB-UniRule"/>
</dbReference>
<evidence type="ECO:0000256" key="3">
    <source>
        <dbReference type="ARBA" id="ARBA00012338"/>
    </source>
</evidence>
<evidence type="ECO:0000313" key="10">
    <source>
        <dbReference type="Proteomes" id="UP000294692"/>
    </source>
</evidence>
<dbReference type="InterPro" id="IPR024083">
    <property type="entry name" value="Fumarase/histidase_N"/>
</dbReference>
<reference evidence="9 10" key="1">
    <citation type="submission" date="2019-03" db="EMBL/GenBank/DDBJ databases">
        <title>Genomic Encyclopedia of Type Strains, Phase IV (KMG-IV): sequencing the most valuable type-strain genomes for metagenomic binning, comparative biology and taxonomic classification.</title>
        <authorList>
            <person name="Goeker M."/>
        </authorList>
    </citation>
    <scope>NUCLEOTIDE SEQUENCE [LARGE SCALE GENOMIC DNA]</scope>
    <source>
        <strain evidence="9 10">DSM 100048</strain>
    </source>
</reference>
<feature type="domain" description="Fumarate lyase N-terminal" evidence="7">
    <location>
        <begin position="70"/>
        <end position="318"/>
    </location>
</feature>
<dbReference type="PRINTS" id="PR00145">
    <property type="entry name" value="ARGSUCLYASE"/>
</dbReference>
<protein>
    <recommendedName>
        <fullName evidence="3 6">Argininosuccinate lyase</fullName>
        <ecNumber evidence="3 6">4.3.2.1</ecNumber>
    </recommendedName>
</protein>
<dbReference type="SUPFAM" id="SSF48557">
    <property type="entry name" value="L-aspartase-like"/>
    <property type="match status" value="1"/>
</dbReference>
<dbReference type="PANTHER" id="PTHR43814">
    <property type="entry name" value="ARGININOSUCCINATE LYASE"/>
    <property type="match status" value="1"/>
</dbReference>
<comment type="catalytic activity">
    <reaction evidence="1">
        <text>2-(N(omega)-L-arginino)succinate = fumarate + L-arginine</text>
        <dbReference type="Rhea" id="RHEA:24020"/>
        <dbReference type="ChEBI" id="CHEBI:29806"/>
        <dbReference type="ChEBI" id="CHEBI:32682"/>
        <dbReference type="ChEBI" id="CHEBI:57472"/>
        <dbReference type="EC" id="4.3.2.1"/>
    </reaction>
</comment>
<dbReference type="InterPro" id="IPR029419">
    <property type="entry name" value="Arg_succ_lyase_C"/>
</dbReference>
<evidence type="ECO:0000259" key="7">
    <source>
        <dbReference type="Pfam" id="PF00206"/>
    </source>
</evidence>
<evidence type="ECO:0000256" key="5">
    <source>
        <dbReference type="ARBA" id="ARBA00023239"/>
    </source>
</evidence>
<dbReference type="Gene3D" id="1.10.40.30">
    <property type="entry name" value="Fumarase/aspartase (C-terminal domain)"/>
    <property type="match status" value="1"/>
</dbReference>
<dbReference type="Pfam" id="PF00206">
    <property type="entry name" value="Lyase_1"/>
    <property type="match status" value="1"/>
</dbReference>
<keyword evidence="10" id="KW-1185">Reference proteome</keyword>